<keyword evidence="7 12" id="KW-0997">Cell inner membrane</keyword>
<dbReference type="GO" id="GO:0015232">
    <property type="term" value="F:heme transmembrane transporter activity"/>
    <property type="evidence" value="ECO:0007669"/>
    <property type="project" value="InterPro"/>
</dbReference>
<dbReference type="PANTHER" id="PTHR30070:SF1">
    <property type="entry name" value="CYTOCHROME C BIOGENESIS B-RELATED"/>
    <property type="match status" value="1"/>
</dbReference>
<evidence type="ECO:0000256" key="13">
    <source>
        <dbReference type="SAM" id="Phobius"/>
    </source>
</evidence>
<accession>A0AAP3XQG4</accession>
<dbReference type="PIRSF" id="PIRSF002764">
    <property type="entry name" value="CcmB"/>
    <property type="match status" value="1"/>
</dbReference>
<evidence type="ECO:0000256" key="10">
    <source>
        <dbReference type="ARBA" id="ARBA00022989"/>
    </source>
</evidence>
<name>A0AAP3XQG4_9PROT</name>
<keyword evidence="5 12" id="KW-0813">Transport</keyword>
<keyword evidence="15" id="KW-1185">Reference proteome</keyword>
<dbReference type="InterPro" id="IPR026031">
    <property type="entry name" value="Cyt_c_CcmB_bac"/>
</dbReference>
<evidence type="ECO:0000256" key="8">
    <source>
        <dbReference type="ARBA" id="ARBA00022692"/>
    </source>
</evidence>
<comment type="subcellular location">
    <subcellularLocation>
        <location evidence="2">Cell inner membrane</location>
        <topology evidence="2">Multi-pass membrane protein</topology>
    </subcellularLocation>
</comment>
<dbReference type="GO" id="GO:1903607">
    <property type="term" value="P:cytochrome c biosynthetic process"/>
    <property type="evidence" value="ECO:0007669"/>
    <property type="project" value="TreeGrafter"/>
</dbReference>
<proteinExistence type="inferred from homology"/>
<dbReference type="EMBL" id="JARGEQ010000002">
    <property type="protein sequence ID" value="MDF1584895.1"/>
    <property type="molecule type" value="Genomic_DNA"/>
</dbReference>
<keyword evidence="6 12" id="KW-1003">Cell membrane</keyword>
<dbReference type="GO" id="GO:0005886">
    <property type="term" value="C:plasma membrane"/>
    <property type="evidence" value="ECO:0007669"/>
    <property type="project" value="UniProtKB-SubCell"/>
</dbReference>
<evidence type="ECO:0000313" key="14">
    <source>
        <dbReference type="EMBL" id="MDF1584895.1"/>
    </source>
</evidence>
<keyword evidence="10 13" id="KW-1133">Transmembrane helix</keyword>
<reference evidence="14 15" key="1">
    <citation type="submission" date="2023-03" db="EMBL/GenBank/DDBJ databases">
        <title>YIM 152171 draft genome.</title>
        <authorList>
            <person name="Yang Z."/>
        </authorList>
    </citation>
    <scope>NUCLEOTIDE SEQUENCE [LARGE SCALE GENOMIC DNA]</scope>
    <source>
        <strain evidence="14 15">YIM 152171</strain>
    </source>
</reference>
<evidence type="ECO:0000256" key="7">
    <source>
        <dbReference type="ARBA" id="ARBA00022519"/>
    </source>
</evidence>
<keyword evidence="9 12" id="KW-0201">Cytochrome c-type biogenesis</keyword>
<feature type="transmembrane region" description="Helical" evidence="13">
    <location>
        <begin position="102"/>
        <end position="122"/>
    </location>
</feature>
<evidence type="ECO:0000256" key="12">
    <source>
        <dbReference type="PIRNR" id="PIRNR002764"/>
    </source>
</evidence>
<organism evidence="14 15">
    <name type="scientific">Marinimicrococcus flavescens</name>
    <dbReference type="NCBI Taxonomy" id="3031815"/>
    <lineage>
        <taxon>Bacteria</taxon>
        <taxon>Pseudomonadati</taxon>
        <taxon>Pseudomonadota</taxon>
        <taxon>Alphaproteobacteria</taxon>
        <taxon>Geminicoccales</taxon>
        <taxon>Geminicoccaceae</taxon>
        <taxon>Marinimicrococcus</taxon>
    </lineage>
</organism>
<evidence type="ECO:0000256" key="5">
    <source>
        <dbReference type="ARBA" id="ARBA00022448"/>
    </source>
</evidence>
<feature type="transmembrane region" description="Helical" evidence="13">
    <location>
        <begin position="128"/>
        <end position="153"/>
    </location>
</feature>
<feature type="transmembrane region" description="Helical" evidence="13">
    <location>
        <begin position="193"/>
        <end position="220"/>
    </location>
</feature>
<protein>
    <recommendedName>
        <fullName evidence="4 12">Heme exporter protein B</fullName>
    </recommendedName>
</protein>
<keyword evidence="11 12" id="KW-0472">Membrane</keyword>
<evidence type="ECO:0000256" key="2">
    <source>
        <dbReference type="ARBA" id="ARBA00004429"/>
    </source>
</evidence>
<evidence type="ECO:0000313" key="15">
    <source>
        <dbReference type="Proteomes" id="UP001301140"/>
    </source>
</evidence>
<gene>
    <name evidence="14" type="primary">ccmB</name>
    <name evidence="14" type="ORF">PZ740_00675</name>
</gene>
<evidence type="ECO:0000256" key="4">
    <source>
        <dbReference type="ARBA" id="ARBA00016452"/>
    </source>
</evidence>
<dbReference type="NCBIfam" id="TIGR01190">
    <property type="entry name" value="ccmB"/>
    <property type="match status" value="1"/>
</dbReference>
<feature type="transmembrane region" description="Helical" evidence="13">
    <location>
        <begin position="46"/>
        <end position="67"/>
    </location>
</feature>
<dbReference type="Proteomes" id="UP001301140">
    <property type="component" value="Unassembled WGS sequence"/>
</dbReference>
<dbReference type="InterPro" id="IPR003544">
    <property type="entry name" value="Cyt_c_biogenesis_CcmB"/>
</dbReference>
<comment type="similarity">
    <text evidence="3 12">Belongs to the CcmB/CycW/HelB family.</text>
</comment>
<comment type="function">
    <text evidence="1 12">Required for the export of heme to the periplasm for the biogenesis of c-type cytochromes.</text>
</comment>
<feature type="transmembrane region" description="Helical" evidence="13">
    <location>
        <begin position="160"/>
        <end position="181"/>
    </location>
</feature>
<dbReference type="PANTHER" id="PTHR30070">
    <property type="entry name" value="HEME EXPORTER PROTEIN B"/>
    <property type="match status" value="1"/>
</dbReference>
<evidence type="ECO:0000256" key="1">
    <source>
        <dbReference type="ARBA" id="ARBA00002442"/>
    </source>
</evidence>
<sequence>MRPLLAVLRRDLRLARRRAGETLLGVLFFVLALSLFPFGVGPAPDILARIGGGVIWVLALLSVLLSLDRLWQSDFEDGSLEQLALAAVPLELVVLAKCAAHWLSGGLLLVLVAPLLAVLMAMPAEAMLVLPLTLLLGTPTLTLVGSIGAALLLGARRGGALVALLVLPLYIPVLIFGVSAAEGALMGLGGTAQLLILGAMLLVSAALAPFAAAAALRLALE</sequence>
<evidence type="ECO:0000256" key="11">
    <source>
        <dbReference type="ARBA" id="ARBA00023136"/>
    </source>
</evidence>
<dbReference type="PRINTS" id="PR01414">
    <property type="entry name" value="CCMBBIOGNSIS"/>
</dbReference>
<comment type="caution">
    <text evidence="14">The sequence shown here is derived from an EMBL/GenBank/DDBJ whole genome shotgun (WGS) entry which is preliminary data.</text>
</comment>
<feature type="transmembrane region" description="Helical" evidence="13">
    <location>
        <begin position="21"/>
        <end position="40"/>
    </location>
</feature>
<evidence type="ECO:0000256" key="9">
    <source>
        <dbReference type="ARBA" id="ARBA00022748"/>
    </source>
</evidence>
<keyword evidence="8 13" id="KW-0812">Transmembrane</keyword>
<evidence type="ECO:0000256" key="3">
    <source>
        <dbReference type="ARBA" id="ARBA00010544"/>
    </source>
</evidence>
<dbReference type="RefSeq" id="WP_407660418.1">
    <property type="nucleotide sequence ID" value="NZ_JARGEQ010000002.1"/>
</dbReference>
<dbReference type="GO" id="GO:0017004">
    <property type="term" value="P:cytochrome complex assembly"/>
    <property type="evidence" value="ECO:0007669"/>
    <property type="project" value="UniProtKB-KW"/>
</dbReference>
<evidence type="ECO:0000256" key="6">
    <source>
        <dbReference type="ARBA" id="ARBA00022475"/>
    </source>
</evidence>
<dbReference type="AlphaFoldDB" id="A0AAP3XQG4"/>
<dbReference type="Pfam" id="PF03379">
    <property type="entry name" value="CcmB"/>
    <property type="match status" value="1"/>
</dbReference>